<evidence type="ECO:0000313" key="12">
    <source>
        <dbReference type="Proteomes" id="UP001153555"/>
    </source>
</evidence>
<dbReference type="PROSITE" id="PS01361">
    <property type="entry name" value="ZF_DOF_1"/>
    <property type="match status" value="1"/>
</dbReference>
<keyword evidence="3" id="KW-0862">Zinc</keyword>
<feature type="region of interest" description="Disordered" evidence="9">
    <location>
        <begin position="1"/>
        <end position="137"/>
    </location>
</feature>
<feature type="region of interest" description="Disordered" evidence="9">
    <location>
        <begin position="256"/>
        <end position="276"/>
    </location>
</feature>
<name>A0A9N7NB84_STRHE</name>
<dbReference type="OrthoDB" id="1927254at2759"/>
<proteinExistence type="predicted"/>
<evidence type="ECO:0000256" key="7">
    <source>
        <dbReference type="ARBA" id="ARBA00023242"/>
    </source>
</evidence>
<keyword evidence="4" id="KW-0805">Transcription regulation</keyword>
<evidence type="ECO:0000259" key="10">
    <source>
        <dbReference type="PROSITE" id="PS50884"/>
    </source>
</evidence>
<evidence type="ECO:0000256" key="6">
    <source>
        <dbReference type="ARBA" id="ARBA00023163"/>
    </source>
</evidence>
<keyword evidence="5 8" id="KW-0238">DNA-binding</keyword>
<feature type="domain" description="Dof-type" evidence="10">
    <location>
        <begin position="137"/>
        <end position="191"/>
    </location>
</feature>
<gene>
    <name evidence="11" type="ORF">SHERM_02038</name>
</gene>
<feature type="compositionally biased region" description="Low complexity" evidence="9">
    <location>
        <begin position="23"/>
        <end position="41"/>
    </location>
</feature>
<dbReference type="PANTHER" id="PTHR31089:SF1">
    <property type="entry name" value="CYCLIC DOF FACTOR 3"/>
    <property type="match status" value="1"/>
</dbReference>
<evidence type="ECO:0000256" key="3">
    <source>
        <dbReference type="ARBA" id="ARBA00022833"/>
    </source>
</evidence>
<organism evidence="11 12">
    <name type="scientific">Striga hermonthica</name>
    <name type="common">Purple witchweed</name>
    <name type="synonym">Buchnera hermonthica</name>
    <dbReference type="NCBI Taxonomy" id="68872"/>
    <lineage>
        <taxon>Eukaryota</taxon>
        <taxon>Viridiplantae</taxon>
        <taxon>Streptophyta</taxon>
        <taxon>Embryophyta</taxon>
        <taxon>Tracheophyta</taxon>
        <taxon>Spermatophyta</taxon>
        <taxon>Magnoliopsida</taxon>
        <taxon>eudicotyledons</taxon>
        <taxon>Gunneridae</taxon>
        <taxon>Pentapetalae</taxon>
        <taxon>asterids</taxon>
        <taxon>lamiids</taxon>
        <taxon>Lamiales</taxon>
        <taxon>Orobanchaceae</taxon>
        <taxon>Buchnereae</taxon>
        <taxon>Striga</taxon>
    </lineage>
</organism>
<keyword evidence="1" id="KW-0479">Metal-binding</keyword>
<feature type="compositionally biased region" description="Basic and acidic residues" evidence="9">
    <location>
        <begin position="69"/>
        <end position="87"/>
    </location>
</feature>
<sequence>MMVKEPELKLFGRNILLPEKGRAASGEYSGESSVESSNGGAVDCGSCVDASGGKKGGDEEKAGGGGGEKQGKVEEVRQHEQQEKHESEEEEEEVCEAVIDQDLNKNPTESHTTTNPPSEPSPKNGPPQALKKPDKILPCPRCKSTDTKFCYFNNYNVNQPRHFCKGCQRYWTDGGTMRNVPVGSGRRKNKSYCPRNLPFPGARPDSNGGVLCFGHDNGPSRPVSPWPLPAFYPPYYYYTPPVWNASFPGPGHNAAIGAGPTKRSREGEPNGSPVVVPKTLRVNDPREAAKSSIWSTLGIACDSSRREGLIKALQSGGDEKIRSNIINSSLLQANPAALSRSVCFRERV</sequence>
<dbReference type="AlphaFoldDB" id="A0A9N7NB84"/>
<evidence type="ECO:0000256" key="2">
    <source>
        <dbReference type="ARBA" id="ARBA00022771"/>
    </source>
</evidence>
<dbReference type="Pfam" id="PF02701">
    <property type="entry name" value="Zn_ribbon_Dof"/>
    <property type="match status" value="1"/>
</dbReference>
<keyword evidence="2 8" id="KW-0863">Zinc-finger</keyword>
<keyword evidence="7 8" id="KW-0539">Nucleus</keyword>
<dbReference type="InterPro" id="IPR045174">
    <property type="entry name" value="Dof"/>
</dbReference>
<dbReference type="InterPro" id="IPR003851">
    <property type="entry name" value="Znf_Dof"/>
</dbReference>
<dbReference type="Proteomes" id="UP001153555">
    <property type="component" value="Unassembled WGS sequence"/>
</dbReference>
<keyword evidence="6" id="KW-0804">Transcription</keyword>
<dbReference type="GO" id="GO:0005634">
    <property type="term" value="C:nucleus"/>
    <property type="evidence" value="ECO:0007669"/>
    <property type="project" value="UniProtKB-SubCell"/>
</dbReference>
<evidence type="ECO:0000256" key="4">
    <source>
        <dbReference type="ARBA" id="ARBA00023015"/>
    </source>
</evidence>
<protein>
    <submittedName>
        <fullName evidence="11">Cyclic dof factor 1</fullName>
    </submittedName>
</protein>
<comment type="caution">
    <text evidence="11">The sequence shown here is derived from an EMBL/GenBank/DDBJ whole genome shotgun (WGS) entry which is preliminary data.</text>
</comment>
<evidence type="ECO:0000256" key="1">
    <source>
        <dbReference type="ARBA" id="ARBA00022723"/>
    </source>
</evidence>
<dbReference type="PANTHER" id="PTHR31089">
    <property type="entry name" value="CYCLIC DOF FACTOR 2"/>
    <property type="match status" value="1"/>
</dbReference>
<evidence type="ECO:0000256" key="5">
    <source>
        <dbReference type="ARBA" id="ARBA00023125"/>
    </source>
</evidence>
<dbReference type="EMBL" id="CACSLK010027624">
    <property type="protein sequence ID" value="CAA0826844.1"/>
    <property type="molecule type" value="Genomic_DNA"/>
</dbReference>
<evidence type="ECO:0000313" key="11">
    <source>
        <dbReference type="EMBL" id="CAA0826844.1"/>
    </source>
</evidence>
<dbReference type="GO" id="GO:0003677">
    <property type="term" value="F:DNA binding"/>
    <property type="evidence" value="ECO:0007669"/>
    <property type="project" value="UniProtKB-UniRule"/>
</dbReference>
<accession>A0A9N7NB84</accession>
<evidence type="ECO:0000256" key="9">
    <source>
        <dbReference type="SAM" id="MobiDB-lite"/>
    </source>
</evidence>
<dbReference type="GO" id="GO:0003700">
    <property type="term" value="F:DNA-binding transcription factor activity"/>
    <property type="evidence" value="ECO:0007669"/>
    <property type="project" value="InterPro"/>
</dbReference>
<feature type="compositionally biased region" description="Polar residues" evidence="9">
    <location>
        <begin position="104"/>
        <end position="114"/>
    </location>
</feature>
<reference evidence="11" key="1">
    <citation type="submission" date="2019-12" db="EMBL/GenBank/DDBJ databases">
        <authorList>
            <person name="Scholes J."/>
        </authorList>
    </citation>
    <scope>NUCLEOTIDE SEQUENCE</scope>
</reference>
<dbReference type="PROSITE" id="PS50884">
    <property type="entry name" value="ZF_DOF_2"/>
    <property type="match status" value="1"/>
</dbReference>
<feature type="compositionally biased region" description="Basic and acidic residues" evidence="9">
    <location>
        <begin position="1"/>
        <end position="10"/>
    </location>
</feature>
<evidence type="ECO:0000256" key="8">
    <source>
        <dbReference type="PROSITE-ProRule" id="PRU00071"/>
    </source>
</evidence>
<keyword evidence="12" id="KW-1185">Reference proteome</keyword>
<dbReference type="GO" id="GO:0008270">
    <property type="term" value="F:zinc ion binding"/>
    <property type="evidence" value="ECO:0007669"/>
    <property type="project" value="UniProtKB-KW"/>
</dbReference>
<comment type="subcellular location">
    <subcellularLocation>
        <location evidence="8">Nucleus</location>
    </subcellularLocation>
</comment>